<name>A0A8K0IMA1_COCNU</name>
<evidence type="ECO:0000313" key="2">
    <source>
        <dbReference type="Proteomes" id="UP000797356"/>
    </source>
</evidence>
<gene>
    <name evidence="1" type="ORF">COCNU_10G008590</name>
</gene>
<proteinExistence type="predicted"/>
<dbReference type="EMBL" id="CM017881">
    <property type="protein sequence ID" value="KAG1362640.1"/>
    <property type="molecule type" value="Genomic_DNA"/>
</dbReference>
<keyword evidence="2" id="KW-1185">Reference proteome</keyword>
<reference evidence="1" key="2">
    <citation type="submission" date="2019-07" db="EMBL/GenBank/DDBJ databases">
        <authorList>
            <person name="Yang Y."/>
            <person name="Bocs S."/>
            <person name="Baudouin L."/>
        </authorList>
    </citation>
    <scope>NUCLEOTIDE SEQUENCE</scope>
    <source>
        <tissue evidence="1">Spear leaf of Hainan Tall coconut</tissue>
    </source>
</reference>
<sequence length="124" mass="13656">MPSCVRARPVIDHHRRFHRRRHADNRLPSSPLSSASVIISNLPQEFRSGGRLGAIETDNNFPSIDRASLYFPSSLPCCMQLLPVVAGVHLRSSFLASLTPPLLARSIGSPSSFPPLSFSVRPNR</sequence>
<organism evidence="1 2">
    <name type="scientific">Cocos nucifera</name>
    <name type="common">Coconut palm</name>
    <dbReference type="NCBI Taxonomy" id="13894"/>
    <lineage>
        <taxon>Eukaryota</taxon>
        <taxon>Viridiplantae</taxon>
        <taxon>Streptophyta</taxon>
        <taxon>Embryophyta</taxon>
        <taxon>Tracheophyta</taxon>
        <taxon>Spermatophyta</taxon>
        <taxon>Magnoliopsida</taxon>
        <taxon>Liliopsida</taxon>
        <taxon>Arecaceae</taxon>
        <taxon>Arecoideae</taxon>
        <taxon>Cocoseae</taxon>
        <taxon>Attaleinae</taxon>
        <taxon>Cocos</taxon>
    </lineage>
</organism>
<reference evidence="1" key="1">
    <citation type="journal article" date="2017" name="Gigascience">
        <title>The genome draft of coconut (Cocos nucifera).</title>
        <authorList>
            <person name="Xiao Y."/>
            <person name="Xu P."/>
            <person name="Fan H."/>
            <person name="Baudouin L."/>
            <person name="Xia W."/>
            <person name="Bocs S."/>
            <person name="Xu J."/>
            <person name="Li Q."/>
            <person name="Guo A."/>
            <person name="Zhou L."/>
            <person name="Li J."/>
            <person name="Wu Y."/>
            <person name="Ma Z."/>
            <person name="Armero A."/>
            <person name="Issali A.E."/>
            <person name="Liu N."/>
            <person name="Peng M."/>
            <person name="Yang Y."/>
        </authorList>
    </citation>
    <scope>NUCLEOTIDE SEQUENCE</scope>
    <source>
        <tissue evidence="1">Spear leaf of Hainan Tall coconut</tissue>
    </source>
</reference>
<dbReference type="AlphaFoldDB" id="A0A8K0IMA1"/>
<dbReference type="Proteomes" id="UP000797356">
    <property type="component" value="Chromosome 10"/>
</dbReference>
<evidence type="ECO:0000313" key="1">
    <source>
        <dbReference type="EMBL" id="KAG1362640.1"/>
    </source>
</evidence>
<protein>
    <submittedName>
        <fullName evidence="1">Uncharacterized protein</fullName>
    </submittedName>
</protein>
<comment type="caution">
    <text evidence="1">The sequence shown here is derived from an EMBL/GenBank/DDBJ whole genome shotgun (WGS) entry which is preliminary data.</text>
</comment>
<accession>A0A8K0IMA1</accession>